<feature type="region of interest" description="Disordered" evidence="10">
    <location>
        <begin position="876"/>
        <end position="922"/>
    </location>
</feature>
<dbReference type="PROSITE" id="PS50093">
    <property type="entry name" value="PKD"/>
    <property type="match status" value="1"/>
</dbReference>
<keyword evidence="6" id="KW-1133">Transmembrane helix</keyword>
<keyword evidence="7" id="KW-0472">Membrane</keyword>
<dbReference type="GO" id="GO:0005509">
    <property type="term" value="F:calcium ion binding"/>
    <property type="evidence" value="ECO:0007669"/>
    <property type="project" value="UniProtKB-UniRule"/>
</dbReference>
<dbReference type="Pfam" id="PF21938">
    <property type="entry name" value="CAP_N"/>
    <property type="match status" value="1"/>
</dbReference>
<dbReference type="GO" id="GO:0005794">
    <property type="term" value="C:Golgi apparatus"/>
    <property type="evidence" value="ECO:0007669"/>
    <property type="project" value="TreeGrafter"/>
</dbReference>
<keyword evidence="5" id="KW-0677">Repeat</keyword>
<comment type="caution">
    <text evidence="14">The sequence shown here is derived from an EMBL/GenBank/DDBJ whole genome shotgun (WGS) entry which is preliminary data.</text>
</comment>
<dbReference type="CDD" id="cd00146">
    <property type="entry name" value="PKD"/>
    <property type="match status" value="4"/>
</dbReference>
<dbReference type="InterPro" id="IPR018106">
    <property type="entry name" value="CAP_CS_N"/>
</dbReference>
<feature type="compositionally biased region" description="Pro residues" evidence="10">
    <location>
        <begin position="1185"/>
        <end position="1195"/>
    </location>
</feature>
<dbReference type="SUPFAM" id="SSF101278">
    <property type="entry name" value="N-terminal domain of adenylylcyclase associated protein, CAP"/>
    <property type="match status" value="1"/>
</dbReference>
<evidence type="ECO:0008006" key="16">
    <source>
        <dbReference type="Google" id="ProtNLM"/>
    </source>
</evidence>
<dbReference type="InterPro" id="IPR013980">
    <property type="entry name" value="MANSC_dom"/>
</dbReference>
<dbReference type="InterPro" id="IPR029865">
    <property type="entry name" value="KIAA0319-like"/>
</dbReference>
<dbReference type="PROSITE" id="PS01088">
    <property type="entry name" value="CAP_1"/>
    <property type="match status" value="1"/>
</dbReference>
<keyword evidence="3" id="KW-1003">Cell membrane</keyword>
<reference evidence="14" key="1">
    <citation type="submission" date="2023-03" db="EMBL/GenBank/DDBJ databases">
        <title>Electrophorus voltai genome.</title>
        <authorList>
            <person name="Bian C."/>
        </authorList>
    </citation>
    <scope>NUCLEOTIDE SEQUENCE</scope>
    <source>
        <strain evidence="14">CB-2022</strain>
        <tissue evidence="14">Muscle</tissue>
    </source>
</reference>
<dbReference type="Pfam" id="PF01213">
    <property type="entry name" value="CAP_N-CM"/>
    <property type="match status" value="1"/>
</dbReference>
<dbReference type="SUPFAM" id="SSF49299">
    <property type="entry name" value="PKD domain"/>
    <property type="match status" value="4"/>
</dbReference>
<dbReference type="PROSITE" id="PS50268">
    <property type="entry name" value="CADHERIN_2"/>
    <property type="match status" value="1"/>
</dbReference>
<dbReference type="FunFam" id="1.25.40.330:FF:000001">
    <property type="entry name" value="Adenylyl cyclase-associated protein"/>
    <property type="match status" value="1"/>
</dbReference>
<dbReference type="FunFam" id="2.60.40.10:FF:000257">
    <property type="entry name" value="Dyslexia-associated protein KIAA0319-like"/>
    <property type="match status" value="1"/>
</dbReference>
<evidence type="ECO:0000256" key="10">
    <source>
        <dbReference type="SAM" id="MobiDB-lite"/>
    </source>
</evidence>
<evidence type="ECO:0000259" key="12">
    <source>
        <dbReference type="PROSITE" id="PS50268"/>
    </source>
</evidence>
<feature type="region of interest" description="Disordered" evidence="10">
    <location>
        <begin position="1230"/>
        <end position="1269"/>
    </location>
</feature>
<keyword evidence="8" id="KW-0325">Glycoprotein</keyword>
<dbReference type="InterPro" id="IPR006599">
    <property type="entry name" value="CARP_motif"/>
</dbReference>
<dbReference type="FunFam" id="2.60.40.10:FF:000258">
    <property type="entry name" value="Dyslexia-associated protein KIAA0319 homolog"/>
    <property type="match status" value="1"/>
</dbReference>
<feature type="compositionally biased region" description="Low complexity" evidence="10">
    <location>
        <begin position="1168"/>
        <end position="1184"/>
    </location>
</feature>
<organism evidence="14 15">
    <name type="scientific">Electrophorus voltai</name>
    <dbReference type="NCBI Taxonomy" id="2609070"/>
    <lineage>
        <taxon>Eukaryota</taxon>
        <taxon>Metazoa</taxon>
        <taxon>Chordata</taxon>
        <taxon>Craniata</taxon>
        <taxon>Vertebrata</taxon>
        <taxon>Euteleostomi</taxon>
        <taxon>Actinopterygii</taxon>
        <taxon>Neopterygii</taxon>
        <taxon>Teleostei</taxon>
        <taxon>Ostariophysi</taxon>
        <taxon>Gymnotiformes</taxon>
        <taxon>Gymnotoidei</taxon>
        <taxon>Gymnotidae</taxon>
        <taxon>Electrophorus</taxon>
    </lineage>
</organism>
<dbReference type="GO" id="GO:0005886">
    <property type="term" value="C:plasma membrane"/>
    <property type="evidence" value="ECO:0007669"/>
    <property type="project" value="UniProtKB-SubCell"/>
</dbReference>
<evidence type="ECO:0000256" key="5">
    <source>
        <dbReference type="ARBA" id="ARBA00022737"/>
    </source>
</evidence>
<proteinExistence type="inferred from homology"/>
<dbReference type="FunFam" id="2.160.20.70:FF:000001">
    <property type="entry name" value="Adenylyl cyclase-associated protein"/>
    <property type="match status" value="1"/>
</dbReference>
<dbReference type="PANTHER" id="PTHR46182">
    <property type="entry name" value="FI19480P1"/>
    <property type="match status" value="1"/>
</dbReference>
<evidence type="ECO:0000256" key="3">
    <source>
        <dbReference type="ARBA" id="ARBA00022475"/>
    </source>
</evidence>
<dbReference type="Pfam" id="PF23597">
    <property type="entry name" value="KIAA0319_N"/>
    <property type="match status" value="1"/>
</dbReference>
<dbReference type="InterPro" id="IPR022409">
    <property type="entry name" value="PKD/Chitinase_dom"/>
</dbReference>
<dbReference type="InterPro" id="IPR000601">
    <property type="entry name" value="PKD_dom"/>
</dbReference>
<dbReference type="GO" id="GO:0031410">
    <property type="term" value="C:cytoplasmic vesicle"/>
    <property type="evidence" value="ECO:0007669"/>
    <property type="project" value="TreeGrafter"/>
</dbReference>
<feature type="domain" description="Cadherin" evidence="12">
    <location>
        <begin position="372"/>
        <end position="503"/>
    </location>
</feature>
<dbReference type="InterPro" id="IPR016098">
    <property type="entry name" value="CAP/MinC_C"/>
</dbReference>
<keyword evidence="4" id="KW-0812">Transmembrane</keyword>
<dbReference type="Pfam" id="PF23620">
    <property type="entry name" value="KIAA0319"/>
    <property type="match status" value="1"/>
</dbReference>
<evidence type="ECO:0000313" key="15">
    <source>
        <dbReference type="Proteomes" id="UP001239994"/>
    </source>
</evidence>
<evidence type="ECO:0000259" key="11">
    <source>
        <dbReference type="PROSITE" id="PS50093"/>
    </source>
</evidence>
<evidence type="ECO:0000256" key="1">
    <source>
        <dbReference type="ARBA" id="ARBA00004202"/>
    </source>
</evidence>
<evidence type="ECO:0000256" key="9">
    <source>
        <dbReference type="PROSITE-ProRule" id="PRU00043"/>
    </source>
</evidence>
<dbReference type="InterPro" id="IPR013912">
    <property type="entry name" value="Adenylate_cyclase-assoc_CAP_C"/>
</dbReference>
<dbReference type="InterPro" id="IPR056502">
    <property type="entry name" value="KIAA0319-like_C"/>
</dbReference>
<evidence type="ECO:0000259" key="13">
    <source>
        <dbReference type="PROSITE" id="PS51329"/>
    </source>
</evidence>
<dbReference type="Gene3D" id="2.160.20.70">
    <property type="match status" value="1"/>
</dbReference>
<keyword evidence="15" id="KW-1185">Reference proteome</keyword>
<keyword evidence="9" id="KW-0106">Calcium</keyword>
<dbReference type="GO" id="GO:0003779">
    <property type="term" value="F:actin binding"/>
    <property type="evidence" value="ECO:0007669"/>
    <property type="project" value="InterPro"/>
</dbReference>
<feature type="region of interest" description="Disordered" evidence="10">
    <location>
        <begin position="1168"/>
        <end position="1205"/>
    </location>
</feature>
<dbReference type="FunFam" id="2.60.40.10:FF:000319">
    <property type="entry name" value="Dyslexia-associated protein KIAA0319 homolog"/>
    <property type="match status" value="1"/>
</dbReference>
<name>A0AAD8ZUK9_9TELE</name>
<dbReference type="Pfam" id="PF22352">
    <property type="entry name" value="K319L-like_PKD"/>
    <property type="match status" value="5"/>
</dbReference>
<dbReference type="PROSITE" id="PS51329">
    <property type="entry name" value="C_CAP_COFACTOR_C"/>
    <property type="match status" value="1"/>
</dbReference>
<evidence type="ECO:0000256" key="6">
    <source>
        <dbReference type="ARBA" id="ARBA00022989"/>
    </source>
</evidence>
<evidence type="ECO:0000256" key="4">
    <source>
        <dbReference type="ARBA" id="ARBA00022692"/>
    </source>
</evidence>
<dbReference type="Gene3D" id="1.25.40.330">
    <property type="entry name" value="Adenylate cyclase-associated CAP, N-terminal domain"/>
    <property type="match status" value="1"/>
</dbReference>
<dbReference type="PANTHER" id="PTHR46182:SF3">
    <property type="entry name" value="DYSLEXIA-ASSOCIATED PROTEIN KIAA0319-LIKE PROTEIN"/>
    <property type="match status" value="1"/>
</dbReference>
<dbReference type="InterPro" id="IPR036223">
    <property type="entry name" value="CAP_C_sf"/>
</dbReference>
<feature type="region of interest" description="Disordered" evidence="10">
    <location>
        <begin position="170"/>
        <end position="191"/>
    </location>
</feature>
<gene>
    <name evidence="14" type="ORF">P4O66_019473</name>
</gene>
<sequence length="1428" mass="154881">MLMDRWVAASICRVTGGVLGIHRDSVLGLGWRPLAVAQVGTRCWESCCLEPSCGAVWSLGGRCVLLRCIQPDGCSIKALPQPHAGSLGLLQLLDKGSSKKTRSPRQTRAAGVIGMAEHKRSHRDTSEAQSSNLTTSVAAVSGEVLQVTANKPMSDPTNGSREVLAPSASWQNWTSPDDVDHSASNSSAWSPTLVPQYYSSTSATTPSVRELVVSAGTNVEVTLPSNEVELNAFVVPAPPSGTKYAFDWHLRTHPKDSSGEMEGQHSKTLKLSKLTVGLYEFKVIVDGDGAHGEGNVNVTVKPEPRVNKPPVAVVSPKYQEISLPTSSTVIDGSQSTDDDKIVAWHWEEVKGPLREEKVSADTAVLTLTSLVPGNYTFNLTVTDSDGAQNSTQAMLCVNKAMDYRPVANAGPNQVITLPRNSITLCGNQSTDDHEPLAYEWSLSPDSKGKVVEMQGVRKPNLQLSALQEGDYTFQLTVTDSSGQQDTAQVTVIVQPENNKPPMADAGPDKELTLPVDHTTLDGKKSSDDQKIVAYHWEQTDGPDGVKMENADIEVATVTGLRVGKYIFTLTVTDERDLQSSDTVTVTVREELDQFPVARVQSSPPVTLPFRTAVLDGSHSSDDKGEISYLWSRDDSSPAAGDVLNNSDHQPVLFLGNLVEGKYSFTLTVTDSKGQSSSDRGTVAVRSDMWEQDLVEMVLEVAVSQVSHRQKDLLLRQVGVLLGILDSDITVREISAFNEHSTRLVFLVSGGPGSPPLSGHSVATRLRNKLRKQKNDFLIFRAWRVDTVICQLNCSSHGECDPFTRRCVCHPFWMENFIRTYLGDAESNCEWSVLYVTITSFMMVVAIAAVVWGLICCCKRRKGKVRRKSRYKMLEGEDQDSMELHPPRAGRLKPVSAPSSALMHSDSDLDSEDGQAGVPWTDRERGHLLRSQNGSLRNGQGPHNPKKQREELLYEGFPVSCMAGLESLVQRLEVAVGRLEAVSSSGGAGGSPSATGVVSVYVEAFDVLISGPVAEYTALSQKIGGDVQKHAEMMKHGFSCQRQLLVTASCSQKPSDDTLSSLLAPVSKVIQQVQSFREQNRSSPLFNHLSAVSESVPALGWVAMAPKPGPYVKEMQDAAMFYTNRVLKDYKEKDKMHVDWVKAYLSIWTELQVYIKQHHTTGLVWSKSGPVASASGAASAPSSGPAAPPPPPPPPADLNQSAGGETGEVTRSALFASINKGADITKALKHVSDDQKTHKNPTLRIQPGPVHTGPRPFSSPKVTPTSATARTLPPVLELDGKKWRVENQEGAQGLVISDTELKQVVYAFKCNNSTLQIKGKINSITIDNCKKMGLVFDDVVGIVEMINCKDVKVQVIGKVPTISINKTDGCHVYLSEASLSCEIISAKSSEMNVLVPGKEGEFTEIPVPEQFKTVWDGRKLVTTATEIAG</sequence>
<evidence type="ECO:0000256" key="7">
    <source>
        <dbReference type="ARBA" id="ARBA00023136"/>
    </source>
</evidence>
<feature type="domain" description="C-CAP/cofactor C-like" evidence="13">
    <location>
        <begin position="1272"/>
        <end position="1406"/>
    </location>
</feature>
<comment type="subcellular location">
    <subcellularLocation>
        <location evidence="1">Cell membrane</location>
        <topology evidence="1">Peripheral membrane protein</topology>
    </subcellularLocation>
</comment>
<feature type="compositionally biased region" description="Polar residues" evidence="10">
    <location>
        <begin position="1259"/>
        <end position="1268"/>
    </location>
</feature>
<dbReference type="InterPro" id="IPR053950">
    <property type="entry name" value="CAP_N"/>
</dbReference>
<dbReference type="InterPro" id="IPR017901">
    <property type="entry name" value="C-CAP_CF_C-like"/>
</dbReference>
<dbReference type="FunFam" id="2.60.40.10:FF:000061">
    <property type="entry name" value="Dyslexia-associated protein KIAA0319 homolog"/>
    <property type="match status" value="2"/>
</dbReference>
<protein>
    <recommendedName>
        <fullName evidence="16">Adenylyl cyclase-associated protein</fullName>
    </recommendedName>
</protein>
<dbReference type="Proteomes" id="UP001239994">
    <property type="component" value="Unassembled WGS sequence"/>
</dbReference>
<dbReference type="SMART" id="SM00089">
    <property type="entry name" value="PKD"/>
    <property type="match status" value="4"/>
</dbReference>
<dbReference type="GO" id="GO:0007156">
    <property type="term" value="P:homophilic cell adhesion via plasma membrane adhesion molecules"/>
    <property type="evidence" value="ECO:0007669"/>
    <property type="project" value="InterPro"/>
</dbReference>
<dbReference type="InterPro" id="IPR013783">
    <property type="entry name" value="Ig-like_fold"/>
</dbReference>
<dbReference type="Gene3D" id="2.60.40.10">
    <property type="entry name" value="Immunoglobulins"/>
    <property type="match status" value="5"/>
</dbReference>
<evidence type="ECO:0000313" key="14">
    <source>
        <dbReference type="EMBL" id="KAK1805121.1"/>
    </source>
</evidence>
<dbReference type="InterPro" id="IPR036222">
    <property type="entry name" value="CAP_N_sf"/>
</dbReference>
<dbReference type="InterPro" id="IPR035986">
    <property type="entry name" value="PKD_dom_sf"/>
</dbReference>
<dbReference type="InterPro" id="IPR002126">
    <property type="entry name" value="Cadherin-like_dom"/>
</dbReference>
<feature type="domain" description="PKD" evidence="11">
    <location>
        <begin position="434"/>
        <end position="494"/>
    </location>
</feature>
<dbReference type="SUPFAM" id="SSF69340">
    <property type="entry name" value="C-terminal domain of adenylylcyclase associated protein"/>
    <property type="match status" value="1"/>
</dbReference>
<dbReference type="GO" id="GO:0001764">
    <property type="term" value="P:neuron migration"/>
    <property type="evidence" value="ECO:0007669"/>
    <property type="project" value="TreeGrafter"/>
</dbReference>
<dbReference type="EMBL" id="JAROKS010000003">
    <property type="protein sequence ID" value="KAK1805121.1"/>
    <property type="molecule type" value="Genomic_DNA"/>
</dbReference>
<dbReference type="SMART" id="SM00673">
    <property type="entry name" value="CARP"/>
    <property type="match status" value="2"/>
</dbReference>
<dbReference type="Pfam" id="PF08603">
    <property type="entry name" value="CAP_C"/>
    <property type="match status" value="1"/>
</dbReference>
<dbReference type="InterPro" id="IPR013992">
    <property type="entry name" value="Adenylate_cyclase-assoc_CAP_N"/>
</dbReference>
<comment type="similarity">
    <text evidence="2">Belongs to the CAP family.</text>
</comment>
<evidence type="ECO:0000256" key="8">
    <source>
        <dbReference type="ARBA" id="ARBA00023180"/>
    </source>
</evidence>
<evidence type="ECO:0000256" key="2">
    <source>
        <dbReference type="ARBA" id="ARBA00007659"/>
    </source>
</evidence>
<accession>A0AAD8ZUK9</accession>
<dbReference type="GO" id="GO:0007010">
    <property type="term" value="P:cytoskeleton organization"/>
    <property type="evidence" value="ECO:0007669"/>
    <property type="project" value="InterPro"/>
</dbReference>